<dbReference type="EMBL" id="RRYP01005575">
    <property type="protein sequence ID" value="TNV81914.1"/>
    <property type="molecule type" value="Genomic_DNA"/>
</dbReference>
<comment type="caution">
    <text evidence="2">The sequence shown here is derived from an EMBL/GenBank/DDBJ whole genome shotgun (WGS) entry which is preliminary data.</text>
</comment>
<proteinExistence type="inferred from homology"/>
<dbReference type="PANTHER" id="PTHR31449:SF3">
    <property type="entry name" value="UPF0598 PROTEIN C8ORF82"/>
    <property type="match status" value="1"/>
</dbReference>
<keyword evidence="3" id="KW-1185">Reference proteome</keyword>
<dbReference type="Pfam" id="PF14956">
    <property type="entry name" value="DUF4505"/>
    <property type="match status" value="1"/>
</dbReference>
<organism evidence="2 3">
    <name type="scientific">Halteria grandinella</name>
    <dbReference type="NCBI Taxonomy" id="5974"/>
    <lineage>
        <taxon>Eukaryota</taxon>
        <taxon>Sar</taxon>
        <taxon>Alveolata</taxon>
        <taxon>Ciliophora</taxon>
        <taxon>Intramacronucleata</taxon>
        <taxon>Spirotrichea</taxon>
        <taxon>Stichotrichia</taxon>
        <taxon>Sporadotrichida</taxon>
        <taxon>Halteriidae</taxon>
        <taxon>Halteria</taxon>
    </lineage>
</organism>
<protein>
    <submittedName>
        <fullName evidence="2">Uncharacterized protein</fullName>
    </submittedName>
</protein>
<comment type="similarity">
    <text evidence="1">Belongs to the UPF0598 family.</text>
</comment>
<gene>
    <name evidence="2" type="ORF">FGO68_gene7033</name>
</gene>
<name>A0A8J8NWJ1_HALGN</name>
<evidence type="ECO:0000313" key="3">
    <source>
        <dbReference type="Proteomes" id="UP000785679"/>
    </source>
</evidence>
<evidence type="ECO:0000256" key="1">
    <source>
        <dbReference type="ARBA" id="ARBA00006322"/>
    </source>
</evidence>
<sequence length="183" mass="21679">MKKSAQTTLQFQRREWFYYIDHKGLLFLEETEPKNYTSCLKDDKFLNFFFSNLRPVTETKEEQIEGYPYLSPCWGELNYVKSFKCPIIFKHLTTEQGNSNLEKDILIYGGALKQEFHPDLLIQDEEGLLLHPLTEHKYMKYGALDMSLCQKIGVTLENDPNGCESFIWRDQKHLIRQCKIDCY</sequence>
<dbReference type="AlphaFoldDB" id="A0A8J8NWJ1"/>
<reference evidence="2" key="1">
    <citation type="submission" date="2019-06" db="EMBL/GenBank/DDBJ databases">
        <authorList>
            <person name="Zheng W."/>
        </authorList>
    </citation>
    <scope>NUCLEOTIDE SEQUENCE</scope>
    <source>
        <strain evidence="2">QDHG01</strain>
    </source>
</reference>
<dbReference type="PANTHER" id="PTHR31449">
    <property type="entry name" value="UPF0598 PROTEIN C8ORF82"/>
    <property type="match status" value="1"/>
</dbReference>
<dbReference type="InterPro" id="IPR028108">
    <property type="entry name" value="DUF4505"/>
</dbReference>
<dbReference type="OrthoDB" id="10260024at2759"/>
<dbReference type="Proteomes" id="UP000785679">
    <property type="component" value="Unassembled WGS sequence"/>
</dbReference>
<evidence type="ECO:0000313" key="2">
    <source>
        <dbReference type="EMBL" id="TNV81914.1"/>
    </source>
</evidence>
<accession>A0A8J8NWJ1</accession>